<keyword evidence="10 19" id="KW-0269">Exonuclease</keyword>
<dbReference type="SUPFAM" id="SSF53098">
    <property type="entry name" value="Ribonuclease H-like"/>
    <property type="match status" value="1"/>
</dbReference>
<dbReference type="OrthoDB" id="9804290at2"/>
<evidence type="ECO:0000256" key="17">
    <source>
        <dbReference type="PIRSR" id="PIRSR606309-3"/>
    </source>
</evidence>
<evidence type="ECO:0000256" key="15">
    <source>
        <dbReference type="PIRSR" id="PIRSR606309-1"/>
    </source>
</evidence>
<evidence type="ECO:0000256" key="12">
    <source>
        <dbReference type="ARBA" id="ARBA00022932"/>
    </source>
</evidence>
<name>H8L5V5_FRAAD</name>
<sequence length="174" mass="19438">MSRIVLLDTETTGISYRMGDRIIEIGAVEMIDGRLTGREYHTYLQPDHPVHWAARRVHGISDAMLIGKPRFASQAESLLDFVRGSEMVAHNAAFDTGFIDNELRLMGHGSSLAEHCRITCSLKLARARFPGMPNKLDDLLQRFAISHQRNKHGALLDAQLLAQVLMRLRPGVPA</sequence>
<evidence type="ECO:0000256" key="16">
    <source>
        <dbReference type="PIRSR" id="PIRSR606309-2"/>
    </source>
</evidence>
<dbReference type="GO" id="GO:0003677">
    <property type="term" value="F:DNA binding"/>
    <property type="evidence" value="ECO:0007669"/>
    <property type="project" value="InterPro"/>
</dbReference>
<dbReference type="SMART" id="SM00479">
    <property type="entry name" value="EXOIII"/>
    <property type="match status" value="1"/>
</dbReference>
<dbReference type="Gene3D" id="3.30.420.10">
    <property type="entry name" value="Ribonuclease H-like superfamily/Ribonuclease H"/>
    <property type="match status" value="1"/>
</dbReference>
<evidence type="ECO:0000259" key="18">
    <source>
        <dbReference type="SMART" id="SM00479"/>
    </source>
</evidence>
<feature type="binding site" evidence="16">
    <location>
        <position position="157"/>
    </location>
    <ligand>
        <name>substrate</name>
    </ligand>
</feature>
<accession>H8L5V5</accession>
<proteinExistence type="predicted"/>
<keyword evidence="20" id="KW-1185">Reference proteome</keyword>
<evidence type="ECO:0000256" key="2">
    <source>
        <dbReference type="ARBA" id="ARBA00012417"/>
    </source>
</evidence>
<feature type="binding site" evidence="17">
    <location>
        <position position="8"/>
    </location>
    <ligand>
        <name>a divalent metal cation</name>
        <dbReference type="ChEBI" id="CHEBI:60240"/>
        <label>1</label>
        <note>catalytic</note>
    </ligand>
</feature>
<dbReference type="KEGG" id="fau:Fraau_1427"/>
<evidence type="ECO:0000256" key="14">
    <source>
        <dbReference type="ARBA" id="ARBA00049244"/>
    </source>
</evidence>
<dbReference type="InterPro" id="IPR036397">
    <property type="entry name" value="RNaseH_sf"/>
</dbReference>
<keyword evidence="8 17" id="KW-0479">Metal-binding</keyword>
<feature type="binding site" evidence="16">
    <location>
        <position position="8"/>
    </location>
    <ligand>
        <name>substrate</name>
    </ligand>
</feature>
<dbReference type="EC" id="2.7.7.7" evidence="2"/>
<gene>
    <name evidence="19" type="ordered locus">Fraau_1427</name>
</gene>
<dbReference type="InterPro" id="IPR006309">
    <property type="entry name" value="DnaQ_proteo"/>
</dbReference>
<keyword evidence="5" id="KW-0548">Nucleotidyltransferase</keyword>
<evidence type="ECO:0000256" key="10">
    <source>
        <dbReference type="ARBA" id="ARBA00022839"/>
    </source>
</evidence>
<dbReference type="EMBL" id="CP003350">
    <property type="protein sequence ID" value="AFC85855.1"/>
    <property type="molecule type" value="Genomic_DNA"/>
</dbReference>
<keyword evidence="7" id="KW-0540">Nuclease</keyword>
<dbReference type="AlphaFoldDB" id="H8L5V5"/>
<dbReference type="CDD" id="cd06131">
    <property type="entry name" value="DNA_pol_III_epsilon_Ecoli_like"/>
    <property type="match status" value="1"/>
</dbReference>
<keyword evidence="12" id="KW-0239">DNA-directed DNA polymerase</keyword>
<keyword evidence="6" id="KW-0235">DNA replication</keyword>
<evidence type="ECO:0000256" key="6">
    <source>
        <dbReference type="ARBA" id="ARBA00022705"/>
    </source>
</evidence>
<dbReference type="GO" id="GO:0046872">
    <property type="term" value="F:metal ion binding"/>
    <property type="evidence" value="ECO:0007669"/>
    <property type="project" value="UniProtKB-KW"/>
</dbReference>
<feature type="binding site" evidence="16">
    <location>
        <position position="10"/>
    </location>
    <ligand>
        <name>substrate</name>
    </ligand>
</feature>
<dbReference type="PANTHER" id="PTHR30231">
    <property type="entry name" value="DNA POLYMERASE III SUBUNIT EPSILON"/>
    <property type="match status" value="1"/>
</dbReference>
<evidence type="ECO:0000313" key="19">
    <source>
        <dbReference type="EMBL" id="AFC85855.1"/>
    </source>
</evidence>
<evidence type="ECO:0000256" key="3">
    <source>
        <dbReference type="ARBA" id="ARBA00020352"/>
    </source>
</evidence>
<keyword evidence="11 17" id="KW-0460">Magnesium</keyword>
<dbReference type="InterPro" id="IPR012337">
    <property type="entry name" value="RNaseH-like_sf"/>
</dbReference>
<dbReference type="eggNOG" id="COG0847">
    <property type="taxonomic scope" value="Bacteria"/>
</dbReference>
<dbReference type="Pfam" id="PF00929">
    <property type="entry name" value="RNase_T"/>
    <property type="match status" value="1"/>
</dbReference>
<evidence type="ECO:0000256" key="8">
    <source>
        <dbReference type="ARBA" id="ARBA00022723"/>
    </source>
</evidence>
<comment type="catalytic activity">
    <reaction evidence="14">
        <text>DNA(n) + a 2'-deoxyribonucleoside 5'-triphosphate = DNA(n+1) + diphosphate</text>
        <dbReference type="Rhea" id="RHEA:22508"/>
        <dbReference type="Rhea" id="RHEA-COMP:17339"/>
        <dbReference type="Rhea" id="RHEA-COMP:17340"/>
        <dbReference type="ChEBI" id="CHEBI:33019"/>
        <dbReference type="ChEBI" id="CHEBI:61560"/>
        <dbReference type="ChEBI" id="CHEBI:173112"/>
        <dbReference type="EC" id="2.7.7.7"/>
    </reaction>
</comment>
<keyword evidence="4" id="KW-0808">Transferase</keyword>
<dbReference type="GO" id="GO:0008408">
    <property type="term" value="F:3'-5' exonuclease activity"/>
    <property type="evidence" value="ECO:0007669"/>
    <property type="project" value="TreeGrafter"/>
</dbReference>
<dbReference type="GO" id="GO:0005829">
    <property type="term" value="C:cytosol"/>
    <property type="evidence" value="ECO:0007669"/>
    <property type="project" value="TreeGrafter"/>
</dbReference>
<dbReference type="STRING" id="767434.Fraau_1427"/>
<dbReference type="InterPro" id="IPR013520">
    <property type="entry name" value="Ribonucl_H"/>
</dbReference>
<evidence type="ECO:0000256" key="4">
    <source>
        <dbReference type="ARBA" id="ARBA00022679"/>
    </source>
</evidence>
<feature type="binding site" evidence="17">
    <location>
        <position position="10"/>
    </location>
    <ligand>
        <name>a divalent metal cation</name>
        <dbReference type="ChEBI" id="CHEBI:60240"/>
        <label>1</label>
        <note>catalytic</note>
    </ligand>
</feature>
<organism evidence="19 20">
    <name type="scientific">Frateuria aurantia (strain ATCC 33424 / DSM 6220 / KCTC 2777 / LMG 1558 / NBRC 3245 / NCIMB 13370)</name>
    <name type="common">Acetobacter aurantius</name>
    <dbReference type="NCBI Taxonomy" id="767434"/>
    <lineage>
        <taxon>Bacteria</taxon>
        <taxon>Pseudomonadati</taxon>
        <taxon>Pseudomonadota</taxon>
        <taxon>Gammaproteobacteria</taxon>
        <taxon>Lysobacterales</taxon>
        <taxon>Rhodanobacteraceae</taxon>
        <taxon>Frateuria</taxon>
    </lineage>
</organism>
<dbReference type="Proteomes" id="UP000005234">
    <property type="component" value="Chromosome"/>
</dbReference>
<dbReference type="NCBIfam" id="NF004316">
    <property type="entry name" value="PRK05711.1"/>
    <property type="match status" value="1"/>
</dbReference>
<comment type="cofactor">
    <cofactor evidence="1">
        <name>Mn(2+)</name>
        <dbReference type="ChEBI" id="CHEBI:29035"/>
    </cofactor>
</comment>
<dbReference type="InterPro" id="IPR006054">
    <property type="entry name" value="DnaQ"/>
</dbReference>
<evidence type="ECO:0000256" key="1">
    <source>
        <dbReference type="ARBA" id="ARBA00001936"/>
    </source>
</evidence>
<evidence type="ECO:0000256" key="13">
    <source>
        <dbReference type="ARBA" id="ARBA00023211"/>
    </source>
</evidence>
<comment type="cofactor">
    <cofactor evidence="17">
        <name>Mg(2+)</name>
        <dbReference type="ChEBI" id="CHEBI:18420"/>
    </cofactor>
    <cofactor evidence="17">
        <name>Mn(2+)</name>
        <dbReference type="ChEBI" id="CHEBI:29035"/>
    </cofactor>
    <text evidence="17">Binds 2 divalent metal cations. Magnesium or manganese.</text>
</comment>
<evidence type="ECO:0000256" key="7">
    <source>
        <dbReference type="ARBA" id="ARBA00022722"/>
    </source>
</evidence>
<dbReference type="PANTHER" id="PTHR30231:SF41">
    <property type="entry name" value="DNA POLYMERASE III SUBUNIT EPSILON"/>
    <property type="match status" value="1"/>
</dbReference>
<dbReference type="HOGENOM" id="CLU_047806_2_1_6"/>
<evidence type="ECO:0000256" key="11">
    <source>
        <dbReference type="ARBA" id="ARBA00022842"/>
    </source>
</evidence>
<dbReference type="FunFam" id="3.30.420.10:FF:000012">
    <property type="entry name" value="DNA polymerase III subunit epsilon"/>
    <property type="match status" value="1"/>
</dbReference>
<keyword evidence="13 17" id="KW-0464">Manganese</keyword>
<dbReference type="RefSeq" id="WP_014402860.1">
    <property type="nucleotide sequence ID" value="NC_017033.1"/>
</dbReference>
<feature type="binding site" evidence="16">
    <location>
        <position position="58"/>
    </location>
    <ligand>
        <name>substrate</name>
    </ligand>
</feature>
<evidence type="ECO:0000256" key="9">
    <source>
        <dbReference type="ARBA" id="ARBA00022801"/>
    </source>
</evidence>
<evidence type="ECO:0000256" key="5">
    <source>
        <dbReference type="ARBA" id="ARBA00022695"/>
    </source>
</evidence>
<feature type="active site" description="Proton acceptor" evidence="15">
    <location>
        <position position="152"/>
    </location>
</feature>
<protein>
    <recommendedName>
        <fullName evidence="3">DNA polymerase III subunit epsilon</fullName>
        <ecNumber evidence="2">2.7.7.7</ecNumber>
    </recommendedName>
</protein>
<reference evidence="19" key="1">
    <citation type="submission" date="2012-02" db="EMBL/GenBank/DDBJ databases">
        <title>The complete genome of Frateuria aurantia DSM 6220.</title>
        <authorList>
            <consortium name="US DOE Joint Genome Institute (JGI-PGF)"/>
            <person name="Lucas S."/>
            <person name="Copeland A."/>
            <person name="Lapidus A."/>
            <person name="Glavina del Rio T."/>
            <person name="Dalin E."/>
            <person name="Tice H."/>
            <person name="Bruce D."/>
            <person name="Goodwin L."/>
            <person name="Pitluck S."/>
            <person name="Peters L."/>
            <person name="Ovchinnikova G."/>
            <person name="Teshima H."/>
            <person name="Kyrpides N."/>
            <person name="Mavromatis K."/>
            <person name="Ivanova N."/>
            <person name="Brettin T."/>
            <person name="Detter J.C."/>
            <person name="Han C."/>
            <person name="Larimer F."/>
            <person name="Land M."/>
            <person name="Hauser L."/>
            <person name="Markowitz V."/>
            <person name="Cheng J.-F."/>
            <person name="Hugenholtz P."/>
            <person name="Woyke T."/>
            <person name="Wu D."/>
            <person name="Brambilla E."/>
            <person name="Klenk H.-P."/>
            <person name="Eisen J.A."/>
        </authorList>
    </citation>
    <scope>NUCLEOTIDE SEQUENCE</scope>
    <source>
        <strain evidence="19">DSM 6220</strain>
    </source>
</reference>
<dbReference type="GO" id="GO:0045004">
    <property type="term" value="P:DNA replication proofreading"/>
    <property type="evidence" value="ECO:0007669"/>
    <property type="project" value="TreeGrafter"/>
</dbReference>
<feature type="binding site" evidence="17">
    <location>
        <position position="157"/>
    </location>
    <ligand>
        <name>a divalent metal cation</name>
        <dbReference type="ChEBI" id="CHEBI:60240"/>
        <label>1</label>
        <note>catalytic</note>
    </ligand>
</feature>
<dbReference type="GO" id="GO:0003887">
    <property type="term" value="F:DNA-directed DNA polymerase activity"/>
    <property type="evidence" value="ECO:0007669"/>
    <property type="project" value="UniProtKB-KW"/>
</dbReference>
<dbReference type="NCBIfam" id="TIGR00573">
    <property type="entry name" value="dnaq"/>
    <property type="match status" value="1"/>
</dbReference>
<keyword evidence="9" id="KW-0378">Hydrolase</keyword>
<evidence type="ECO:0000313" key="20">
    <source>
        <dbReference type="Proteomes" id="UP000005234"/>
    </source>
</evidence>
<feature type="domain" description="Exonuclease" evidence="18">
    <location>
        <begin position="3"/>
        <end position="174"/>
    </location>
</feature>